<reference evidence="3" key="1">
    <citation type="submission" date="2016-10" db="EMBL/GenBank/DDBJ databases">
        <authorList>
            <person name="Benchimol M."/>
            <person name="Almeida L.G."/>
            <person name="Vasconcelos A.T."/>
            <person name="Perreira-Neves A."/>
            <person name="Rosa I.A."/>
            <person name="Tasca T."/>
            <person name="Bogo M.R."/>
            <person name="de Souza W."/>
        </authorList>
    </citation>
    <scope>NUCLEOTIDE SEQUENCE [LARGE SCALE GENOMIC DNA]</scope>
    <source>
        <strain evidence="3">K</strain>
    </source>
</reference>
<evidence type="ECO:0000313" key="4">
    <source>
        <dbReference type="Proteomes" id="UP000179807"/>
    </source>
</evidence>
<comment type="caution">
    <text evidence="3">The sequence shown here is derived from an EMBL/GenBank/DDBJ whole genome shotgun (WGS) entry which is preliminary data.</text>
</comment>
<proteinExistence type="predicted"/>
<dbReference type="Proteomes" id="UP000179807">
    <property type="component" value="Unassembled WGS sequence"/>
</dbReference>
<keyword evidence="2" id="KW-1133">Transmembrane helix</keyword>
<keyword evidence="2" id="KW-0812">Transmembrane</keyword>
<dbReference type="GeneID" id="94835291"/>
<evidence type="ECO:0008006" key="5">
    <source>
        <dbReference type="Google" id="ProtNLM"/>
    </source>
</evidence>
<keyword evidence="2" id="KW-0472">Membrane</keyword>
<feature type="transmembrane region" description="Helical" evidence="2">
    <location>
        <begin position="413"/>
        <end position="437"/>
    </location>
</feature>
<sequence>MRIYLVLFSKNLKNRLIFQPFHKNFTQFTKKIMLNTSIIALTLGSLSASPFFYAQNNFRAAHCVFNKFTAPVVFASRYQKFVAEHSVFQKMLNRGILIDMGTYSNTRYDEHQTINDYAATTIIRSCLFIDCETSLDNGGGLLVKATSGTVEIISTGFTNCKTSKKGGAFHCSSKKLTLDKSCISSCSASKDWDAFGFERLTEDSSEIRSTYIYNINPKSSSTAAVFINSSRPSIQINNLSTIERSSIKAILEFAEFDTTTFKYNLISECKGTSLIYFACVKTDTYLSTINFVKNSASDSIVHISEGYGKFQNCYFMNDDSKSYCNVYSRFEECVFNEPNDRDKFPNNDFTSKCTFNSKFTTADIDIPLETKNGCWIHLTPTQQPTTSSSESQQISDSGSITETPKPDSSSGSLTLASILISFAAIVIAGCAVGFFVIKWCRNRNSPEKSMMMMYSQV</sequence>
<feature type="region of interest" description="Disordered" evidence="1">
    <location>
        <begin position="380"/>
        <end position="408"/>
    </location>
</feature>
<accession>A0A1J4KK19</accession>
<name>A0A1J4KK19_9EUKA</name>
<protein>
    <recommendedName>
        <fullName evidence="5">Right handed beta helix domain-containing protein</fullName>
    </recommendedName>
</protein>
<keyword evidence="4" id="KW-1185">Reference proteome</keyword>
<evidence type="ECO:0000256" key="1">
    <source>
        <dbReference type="SAM" id="MobiDB-lite"/>
    </source>
</evidence>
<evidence type="ECO:0000313" key="3">
    <source>
        <dbReference type="EMBL" id="OHT11466.1"/>
    </source>
</evidence>
<dbReference type="RefSeq" id="XP_068364602.1">
    <property type="nucleotide sequence ID" value="XM_068500587.1"/>
</dbReference>
<feature type="transmembrane region" description="Helical" evidence="2">
    <location>
        <begin position="32"/>
        <end position="53"/>
    </location>
</feature>
<gene>
    <name evidence="3" type="ORF">TRFO_19107</name>
</gene>
<evidence type="ECO:0000256" key="2">
    <source>
        <dbReference type="SAM" id="Phobius"/>
    </source>
</evidence>
<dbReference type="AlphaFoldDB" id="A0A1J4KK19"/>
<organism evidence="3 4">
    <name type="scientific">Tritrichomonas foetus</name>
    <dbReference type="NCBI Taxonomy" id="1144522"/>
    <lineage>
        <taxon>Eukaryota</taxon>
        <taxon>Metamonada</taxon>
        <taxon>Parabasalia</taxon>
        <taxon>Tritrichomonadida</taxon>
        <taxon>Tritrichomonadidae</taxon>
        <taxon>Tritrichomonas</taxon>
    </lineage>
</organism>
<feature type="compositionally biased region" description="Low complexity" evidence="1">
    <location>
        <begin position="380"/>
        <end position="399"/>
    </location>
</feature>
<dbReference type="EMBL" id="MLAK01000587">
    <property type="protein sequence ID" value="OHT11466.1"/>
    <property type="molecule type" value="Genomic_DNA"/>
</dbReference>
<dbReference type="VEuPathDB" id="TrichDB:TRFO_19107"/>